<dbReference type="PRINTS" id="PR00040">
    <property type="entry name" value="HTHMERR"/>
</dbReference>
<keyword evidence="1 3" id="KW-0238">DNA-binding</keyword>
<dbReference type="CDD" id="cd00592">
    <property type="entry name" value="HTH_MerR-like"/>
    <property type="match status" value="1"/>
</dbReference>
<dbReference type="InterPro" id="IPR000551">
    <property type="entry name" value="MerR-type_HTH_dom"/>
</dbReference>
<dbReference type="GO" id="GO:0003677">
    <property type="term" value="F:DNA binding"/>
    <property type="evidence" value="ECO:0007669"/>
    <property type="project" value="UniProtKB-KW"/>
</dbReference>
<dbReference type="Gene3D" id="1.10.1660.10">
    <property type="match status" value="1"/>
</dbReference>
<dbReference type="EMBL" id="FRCS01000005">
    <property type="protein sequence ID" value="SHN35020.1"/>
    <property type="molecule type" value="Genomic_DNA"/>
</dbReference>
<name>A0A1M7QTS1_9ACTN</name>
<feature type="domain" description="HTH merR-type" evidence="2">
    <location>
        <begin position="7"/>
        <end position="73"/>
    </location>
</feature>
<dbReference type="PANTHER" id="PTHR30204">
    <property type="entry name" value="REDOX-CYCLING DRUG-SENSING TRANSCRIPTIONAL ACTIVATOR SOXR"/>
    <property type="match status" value="1"/>
</dbReference>
<accession>A0A1M7QTS1</accession>
<gene>
    <name evidence="3" type="ORF">SAMN05443668_105337</name>
</gene>
<dbReference type="PANTHER" id="PTHR30204:SF93">
    <property type="entry name" value="HTH MERR-TYPE DOMAIN-CONTAINING PROTEIN"/>
    <property type="match status" value="1"/>
</dbReference>
<proteinExistence type="predicted"/>
<dbReference type="SMART" id="SM00422">
    <property type="entry name" value="HTH_MERR"/>
    <property type="match status" value="1"/>
</dbReference>
<dbReference type="GO" id="GO:0003700">
    <property type="term" value="F:DNA-binding transcription factor activity"/>
    <property type="evidence" value="ECO:0007669"/>
    <property type="project" value="InterPro"/>
</dbReference>
<evidence type="ECO:0000256" key="1">
    <source>
        <dbReference type="ARBA" id="ARBA00023125"/>
    </source>
</evidence>
<dbReference type="InterPro" id="IPR047057">
    <property type="entry name" value="MerR_fam"/>
</dbReference>
<evidence type="ECO:0000313" key="3">
    <source>
        <dbReference type="EMBL" id="SHN35020.1"/>
    </source>
</evidence>
<dbReference type="Proteomes" id="UP000184440">
    <property type="component" value="Unassembled WGS sequence"/>
</dbReference>
<dbReference type="STRING" id="134849.SAMN05443668_105337"/>
<dbReference type="PROSITE" id="PS50937">
    <property type="entry name" value="HTH_MERR_2"/>
    <property type="match status" value="1"/>
</dbReference>
<organism evidence="3 4">
    <name type="scientific">Cryptosporangium aurantiacum</name>
    <dbReference type="NCBI Taxonomy" id="134849"/>
    <lineage>
        <taxon>Bacteria</taxon>
        <taxon>Bacillati</taxon>
        <taxon>Actinomycetota</taxon>
        <taxon>Actinomycetes</taxon>
        <taxon>Cryptosporangiales</taxon>
        <taxon>Cryptosporangiaceae</taxon>
        <taxon>Cryptosporangium</taxon>
    </lineage>
</organism>
<sequence length="267" mass="29522">MNEGTEIGQLSRRTGLPVHTIRFWSECGLVPATERTAGGYRLFDAAAAERLDLVQMLRELGIGLDDVRDVLARQVSVADVAAVQVRALDAEIRALRLRRALLRVIAEQGATTEETLLMQRLTRLSANERQRIIDEFVDGTFAGVDLGDDAKVVVDWMRELPDELQDDPTAAQVAAWVELAELVADDDFRQRIKRIAASGSAVSWIEGYESRSVILTVANRALAEGTAPASADGQALLERIIDPDLPSARQQELRRWLEVVADARVER</sequence>
<evidence type="ECO:0000259" key="2">
    <source>
        <dbReference type="PROSITE" id="PS50937"/>
    </source>
</evidence>
<reference evidence="3 4" key="1">
    <citation type="submission" date="2016-11" db="EMBL/GenBank/DDBJ databases">
        <authorList>
            <person name="Jaros S."/>
            <person name="Januszkiewicz K."/>
            <person name="Wedrychowicz H."/>
        </authorList>
    </citation>
    <scope>NUCLEOTIDE SEQUENCE [LARGE SCALE GENOMIC DNA]</scope>
    <source>
        <strain evidence="3 4">DSM 46144</strain>
    </source>
</reference>
<dbReference type="RefSeq" id="WP_218617630.1">
    <property type="nucleotide sequence ID" value="NZ_FRCS01000005.1"/>
</dbReference>
<evidence type="ECO:0000313" key="4">
    <source>
        <dbReference type="Proteomes" id="UP000184440"/>
    </source>
</evidence>
<dbReference type="Pfam" id="PF13411">
    <property type="entry name" value="MerR_1"/>
    <property type="match status" value="1"/>
</dbReference>
<dbReference type="SUPFAM" id="SSF46955">
    <property type="entry name" value="Putative DNA-binding domain"/>
    <property type="match status" value="1"/>
</dbReference>
<dbReference type="AlphaFoldDB" id="A0A1M7QTS1"/>
<dbReference type="InterPro" id="IPR009061">
    <property type="entry name" value="DNA-bd_dom_put_sf"/>
</dbReference>
<keyword evidence="4" id="KW-1185">Reference proteome</keyword>
<protein>
    <submittedName>
        <fullName evidence="3">DNA-binding transcriptional regulator, MerR family</fullName>
    </submittedName>
</protein>